<dbReference type="PRINTS" id="PR00420">
    <property type="entry name" value="RNGMNOXGNASE"/>
</dbReference>
<dbReference type="EMBL" id="BQFW01000009">
    <property type="protein sequence ID" value="GJJ74647.1"/>
    <property type="molecule type" value="Genomic_DNA"/>
</dbReference>
<organism evidence="7 8">
    <name type="scientific">Entomortierella parvispora</name>
    <dbReference type="NCBI Taxonomy" id="205924"/>
    <lineage>
        <taxon>Eukaryota</taxon>
        <taxon>Fungi</taxon>
        <taxon>Fungi incertae sedis</taxon>
        <taxon>Mucoromycota</taxon>
        <taxon>Mortierellomycotina</taxon>
        <taxon>Mortierellomycetes</taxon>
        <taxon>Mortierellales</taxon>
        <taxon>Mortierellaceae</taxon>
        <taxon>Entomortierella</taxon>
    </lineage>
</organism>
<evidence type="ECO:0000256" key="3">
    <source>
        <dbReference type="ARBA" id="ARBA00022827"/>
    </source>
</evidence>
<keyword evidence="5" id="KW-1133">Transmembrane helix</keyword>
<dbReference type="OrthoDB" id="655030at2759"/>
<evidence type="ECO:0000256" key="2">
    <source>
        <dbReference type="ARBA" id="ARBA00022630"/>
    </source>
</evidence>
<reference evidence="7" key="2">
    <citation type="journal article" date="2022" name="Microbiol. Resour. Announc.">
        <title>Whole-Genome Sequence of Entomortierella parvispora E1425, a Mucoromycotan Fungus Associated with Burkholderiaceae-Related Endosymbiotic Bacteria.</title>
        <authorList>
            <person name="Herlambang A."/>
            <person name="Guo Y."/>
            <person name="Takashima Y."/>
            <person name="Narisawa K."/>
            <person name="Ohta H."/>
            <person name="Nishizawa T."/>
        </authorList>
    </citation>
    <scope>NUCLEOTIDE SEQUENCE</scope>
    <source>
        <strain evidence="7">E1425</strain>
    </source>
</reference>
<accession>A0A9P3LY03</accession>
<keyword evidence="2" id="KW-0285">Flavoprotein</keyword>
<evidence type="ECO:0000256" key="5">
    <source>
        <dbReference type="SAM" id="Phobius"/>
    </source>
</evidence>
<feature type="domain" description="FAD-binding" evidence="6">
    <location>
        <begin position="17"/>
        <end position="177"/>
    </location>
</feature>
<dbReference type="AlphaFoldDB" id="A0A9P3LY03"/>
<dbReference type="Proteomes" id="UP000827284">
    <property type="component" value="Unassembled WGS sequence"/>
</dbReference>
<dbReference type="InterPro" id="IPR050562">
    <property type="entry name" value="FAD_mOase_fung"/>
</dbReference>
<dbReference type="PANTHER" id="PTHR47356:SF2">
    <property type="entry name" value="FAD-BINDING DOMAIN-CONTAINING PROTEIN-RELATED"/>
    <property type="match status" value="1"/>
</dbReference>
<sequence length="471" mass="53304">MTAHPSYPHATERPVPSVLIVGGGIGALFLAILLDKAGIPYEIFERDPEVRTIGSIMALNSNILPTFEQLGIYEEFKSISLPCKSLKIMNGEMEKILDVPTLDERLTGYDYRLLSRPKLYEFLQAKVPADKIHFNKKFVSSEETTDGVTVHFADGTSHHGSILVGADGAYSAVRRELLKTLKDLDILPPADDIELNIGYSCLVGTTDSVDPEKYPFVKNQHTDQLQVIGDGTPYSWTCFNVRDNRLCYVIISQYTTVAKTENGKFSGRRWGPEHCEEMMEQVKDFQAPCGGTLGDLFNLTPREKISRVYLHDKLFESWTHGRTVLLGDSAHKLLPSAGKGAVCAMQDAVILTNCLYELESLDTDSIKRALQDYQQQRYPHVKTLYESSQTNALFVHGQTVFEKSLRYIVFNWVPDSVMKRDWSKDPSYRPQIAFLPQAAKRGTGKILPQKPSKRYEEEKRRIEERACIRRL</sequence>
<dbReference type="Gene3D" id="3.50.50.60">
    <property type="entry name" value="FAD/NAD(P)-binding domain"/>
    <property type="match status" value="1"/>
</dbReference>
<gene>
    <name evidence="7" type="ORF">EMPS_07005</name>
</gene>
<proteinExistence type="inferred from homology"/>
<keyword evidence="8" id="KW-1185">Reference proteome</keyword>
<keyword evidence="5" id="KW-0812">Transmembrane</keyword>
<keyword evidence="4" id="KW-0560">Oxidoreductase</keyword>
<keyword evidence="3" id="KW-0274">FAD</keyword>
<dbReference type="SUPFAM" id="SSF51905">
    <property type="entry name" value="FAD/NAD(P)-binding domain"/>
    <property type="match status" value="1"/>
</dbReference>
<evidence type="ECO:0000259" key="6">
    <source>
        <dbReference type="Pfam" id="PF01494"/>
    </source>
</evidence>
<feature type="domain" description="FAD-binding" evidence="6">
    <location>
        <begin position="301"/>
        <end position="386"/>
    </location>
</feature>
<comment type="caution">
    <text evidence="7">The sequence shown here is derived from an EMBL/GenBank/DDBJ whole genome shotgun (WGS) entry which is preliminary data.</text>
</comment>
<comment type="similarity">
    <text evidence="1">Belongs to the paxM FAD-dependent monooxygenase family.</text>
</comment>
<evidence type="ECO:0000256" key="4">
    <source>
        <dbReference type="ARBA" id="ARBA00023002"/>
    </source>
</evidence>
<feature type="transmembrane region" description="Helical" evidence="5">
    <location>
        <begin position="15"/>
        <end position="34"/>
    </location>
</feature>
<dbReference type="GO" id="GO:0071949">
    <property type="term" value="F:FAD binding"/>
    <property type="evidence" value="ECO:0007669"/>
    <property type="project" value="InterPro"/>
</dbReference>
<dbReference type="InterPro" id="IPR002938">
    <property type="entry name" value="FAD-bd"/>
</dbReference>
<evidence type="ECO:0000313" key="7">
    <source>
        <dbReference type="EMBL" id="GJJ74647.1"/>
    </source>
</evidence>
<evidence type="ECO:0000313" key="8">
    <source>
        <dbReference type="Proteomes" id="UP000827284"/>
    </source>
</evidence>
<evidence type="ECO:0000256" key="1">
    <source>
        <dbReference type="ARBA" id="ARBA00007992"/>
    </source>
</evidence>
<dbReference type="Pfam" id="PF01494">
    <property type="entry name" value="FAD_binding_3"/>
    <property type="match status" value="2"/>
</dbReference>
<dbReference type="PANTHER" id="PTHR47356">
    <property type="entry name" value="FAD-DEPENDENT MONOOXYGENASE ASQG-RELATED"/>
    <property type="match status" value="1"/>
</dbReference>
<dbReference type="GO" id="GO:0004497">
    <property type="term" value="F:monooxygenase activity"/>
    <property type="evidence" value="ECO:0007669"/>
    <property type="project" value="InterPro"/>
</dbReference>
<protein>
    <recommendedName>
        <fullName evidence="6">FAD-binding domain-containing protein</fullName>
    </recommendedName>
</protein>
<keyword evidence="5" id="KW-0472">Membrane</keyword>
<reference evidence="7" key="1">
    <citation type="submission" date="2021-11" db="EMBL/GenBank/DDBJ databases">
        <authorList>
            <person name="Herlambang A."/>
            <person name="Guo Y."/>
            <person name="Takashima Y."/>
            <person name="Nishizawa T."/>
        </authorList>
    </citation>
    <scope>NUCLEOTIDE SEQUENCE</scope>
    <source>
        <strain evidence="7">E1425</strain>
    </source>
</reference>
<dbReference type="InterPro" id="IPR036188">
    <property type="entry name" value="FAD/NAD-bd_sf"/>
</dbReference>
<name>A0A9P3LY03_9FUNG</name>